<organism evidence="13 14">
    <name type="scientific">Lentzea aerocolonigenes</name>
    <name type="common">Lechevalieria aerocolonigenes</name>
    <name type="synonym">Saccharothrix aerocolonigenes</name>
    <dbReference type="NCBI Taxonomy" id="68170"/>
    <lineage>
        <taxon>Bacteria</taxon>
        <taxon>Bacillati</taxon>
        <taxon>Actinomycetota</taxon>
        <taxon>Actinomycetes</taxon>
        <taxon>Pseudonocardiales</taxon>
        <taxon>Pseudonocardiaceae</taxon>
        <taxon>Lentzea</taxon>
    </lineage>
</organism>
<feature type="domain" description="ABC transporter" evidence="11">
    <location>
        <begin position="341"/>
        <end position="573"/>
    </location>
</feature>
<feature type="transmembrane region" description="Helical" evidence="10">
    <location>
        <begin position="148"/>
        <end position="165"/>
    </location>
</feature>
<dbReference type="SUPFAM" id="SSF52540">
    <property type="entry name" value="P-loop containing nucleoside triphosphate hydrolases"/>
    <property type="match status" value="1"/>
</dbReference>
<dbReference type="InterPro" id="IPR003439">
    <property type="entry name" value="ABC_transporter-like_ATP-bd"/>
</dbReference>
<keyword evidence="5 10" id="KW-0812">Transmembrane</keyword>
<evidence type="ECO:0000256" key="6">
    <source>
        <dbReference type="ARBA" id="ARBA00022741"/>
    </source>
</evidence>
<dbReference type="Pfam" id="PF00664">
    <property type="entry name" value="ABC_membrane"/>
    <property type="match status" value="1"/>
</dbReference>
<keyword evidence="3" id="KW-1003">Cell membrane</keyword>
<evidence type="ECO:0000259" key="11">
    <source>
        <dbReference type="PROSITE" id="PS50893"/>
    </source>
</evidence>
<keyword evidence="8 10" id="KW-1133">Transmembrane helix</keyword>
<dbReference type="InterPro" id="IPR011527">
    <property type="entry name" value="ABC1_TM_dom"/>
</dbReference>
<dbReference type="PANTHER" id="PTHR24221:SF654">
    <property type="entry name" value="ATP-BINDING CASSETTE SUB-FAMILY B MEMBER 6"/>
    <property type="match status" value="1"/>
</dbReference>
<dbReference type="AlphaFoldDB" id="A0A0F0GY50"/>
<feature type="transmembrane region" description="Helical" evidence="10">
    <location>
        <begin position="68"/>
        <end position="88"/>
    </location>
</feature>
<evidence type="ECO:0000256" key="5">
    <source>
        <dbReference type="ARBA" id="ARBA00022692"/>
    </source>
</evidence>
<dbReference type="EMBL" id="JYJG01000134">
    <property type="protein sequence ID" value="KJK47486.1"/>
    <property type="molecule type" value="Genomic_DNA"/>
</dbReference>
<name>A0A0F0GY50_LENAE</name>
<keyword evidence="9 10" id="KW-0472">Membrane</keyword>
<dbReference type="STRING" id="68170.GCA_000974445_07680"/>
<dbReference type="GO" id="GO:0005524">
    <property type="term" value="F:ATP binding"/>
    <property type="evidence" value="ECO:0007669"/>
    <property type="project" value="UniProtKB-KW"/>
</dbReference>
<feature type="transmembrane region" description="Helical" evidence="10">
    <location>
        <begin position="252"/>
        <end position="275"/>
    </location>
</feature>
<evidence type="ECO:0000256" key="9">
    <source>
        <dbReference type="ARBA" id="ARBA00023136"/>
    </source>
</evidence>
<dbReference type="SUPFAM" id="SSF90123">
    <property type="entry name" value="ABC transporter transmembrane region"/>
    <property type="match status" value="1"/>
</dbReference>
<dbReference type="SMART" id="SM00382">
    <property type="entry name" value="AAA"/>
    <property type="match status" value="1"/>
</dbReference>
<evidence type="ECO:0000256" key="3">
    <source>
        <dbReference type="ARBA" id="ARBA00022475"/>
    </source>
</evidence>
<reference evidence="13 14" key="1">
    <citation type="submission" date="2015-02" db="EMBL/GenBank/DDBJ databases">
        <authorList>
            <person name="Ju K.-S."/>
            <person name="Doroghazi J.R."/>
            <person name="Metcalf W."/>
        </authorList>
    </citation>
    <scope>NUCLEOTIDE SEQUENCE [LARGE SCALE GENOMIC DNA]</scope>
    <source>
        <strain evidence="13 14">NRRL B-16140</strain>
    </source>
</reference>
<dbReference type="Proteomes" id="UP000033393">
    <property type="component" value="Unassembled WGS sequence"/>
</dbReference>
<dbReference type="GO" id="GO:0140359">
    <property type="term" value="F:ABC-type transporter activity"/>
    <property type="evidence" value="ECO:0007669"/>
    <property type="project" value="InterPro"/>
</dbReference>
<dbReference type="Gene3D" id="1.20.1560.10">
    <property type="entry name" value="ABC transporter type 1, transmembrane domain"/>
    <property type="match status" value="1"/>
</dbReference>
<proteinExistence type="predicted"/>
<dbReference type="eggNOG" id="COG1132">
    <property type="taxonomic scope" value="Bacteria"/>
</dbReference>
<keyword evidence="14" id="KW-1185">Reference proteome</keyword>
<evidence type="ECO:0000256" key="10">
    <source>
        <dbReference type="SAM" id="Phobius"/>
    </source>
</evidence>
<evidence type="ECO:0000256" key="8">
    <source>
        <dbReference type="ARBA" id="ARBA00022989"/>
    </source>
</evidence>
<dbReference type="InterPro" id="IPR003593">
    <property type="entry name" value="AAA+_ATPase"/>
</dbReference>
<dbReference type="GO" id="GO:0016887">
    <property type="term" value="F:ATP hydrolysis activity"/>
    <property type="evidence" value="ECO:0007669"/>
    <property type="project" value="InterPro"/>
</dbReference>
<comment type="subcellular location">
    <subcellularLocation>
        <location evidence="1">Cell membrane</location>
        <topology evidence="1">Multi-pass membrane protein</topology>
    </subcellularLocation>
</comment>
<dbReference type="PROSITE" id="PS50929">
    <property type="entry name" value="ABC_TM1F"/>
    <property type="match status" value="1"/>
</dbReference>
<evidence type="ECO:0000256" key="4">
    <source>
        <dbReference type="ARBA" id="ARBA00022519"/>
    </source>
</evidence>
<gene>
    <name evidence="13" type="ORF">UK23_20195</name>
</gene>
<evidence type="ECO:0000256" key="2">
    <source>
        <dbReference type="ARBA" id="ARBA00022448"/>
    </source>
</evidence>
<dbReference type="PROSITE" id="PS50893">
    <property type="entry name" value="ABC_TRANSPORTER_2"/>
    <property type="match status" value="1"/>
</dbReference>
<dbReference type="RefSeq" id="WP_045313129.1">
    <property type="nucleotide sequence ID" value="NZ_JYJG01000134.1"/>
</dbReference>
<protein>
    <submittedName>
        <fullName evidence="13">Multidrug ABC transporter ATPase</fullName>
    </submittedName>
</protein>
<keyword evidence="7" id="KW-0067">ATP-binding</keyword>
<dbReference type="GO" id="GO:0034040">
    <property type="term" value="F:ATPase-coupled lipid transmembrane transporter activity"/>
    <property type="evidence" value="ECO:0007669"/>
    <property type="project" value="TreeGrafter"/>
</dbReference>
<keyword evidence="4" id="KW-0997">Cell inner membrane</keyword>
<dbReference type="InterPro" id="IPR036640">
    <property type="entry name" value="ABC1_TM_sf"/>
</dbReference>
<evidence type="ECO:0000256" key="7">
    <source>
        <dbReference type="ARBA" id="ARBA00022840"/>
    </source>
</evidence>
<dbReference type="OrthoDB" id="9806127at2"/>
<dbReference type="Gene3D" id="3.40.50.300">
    <property type="entry name" value="P-loop containing nucleotide triphosphate hydrolases"/>
    <property type="match status" value="1"/>
</dbReference>
<dbReference type="Pfam" id="PF00005">
    <property type="entry name" value="ABC_tran"/>
    <property type="match status" value="1"/>
</dbReference>
<evidence type="ECO:0000313" key="14">
    <source>
        <dbReference type="Proteomes" id="UP000033393"/>
    </source>
</evidence>
<keyword evidence="6" id="KW-0547">Nucleotide-binding</keyword>
<comment type="caution">
    <text evidence="13">The sequence shown here is derived from an EMBL/GenBank/DDBJ whole genome shotgun (WGS) entry which is preliminary data.</text>
</comment>
<feature type="transmembrane region" description="Helical" evidence="10">
    <location>
        <begin position="27"/>
        <end position="48"/>
    </location>
</feature>
<dbReference type="GO" id="GO:0005886">
    <property type="term" value="C:plasma membrane"/>
    <property type="evidence" value="ECO:0007669"/>
    <property type="project" value="UniProtKB-SubCell"/>
</dbReference>
<sequence length="577" mass="61682">MTARLPIADRREVRRAAVRLMRGERRALVVVLVLTALTALTGLVGPYLLGKIVGGVQAGTLTLSTVDLIALGVLAAAVVHLLLVRYSAVQTTRLGERLLASLREEAVARSMALPARVVDRLSVGDLLTRVTSDVGTVGQALRDSVPEVLTGVVHLVVVFAATFLLDPVLGLVALGGTPFVVWVLRWYLARARAAYLAESEANGDVAEISAAVGEGSRTIETYGLRERMVGLADDTIARSYRTRLRTLWLRNVLFPVAGFLNTLPTALVLLVGGFVYAADGVRIEVVVTAALWAWRLVEPMDRIMFWVEFLQRGGASFARIEGIGAQIEPPPAVGVPESDRIEVRGVRYSYVDGHEVLHGVDLVVQPGERLAVVGVSGAGKSTLGRLIAGVDRPAEGSVLVGGVPVADLVAAGEQEIVLVTQEHHVFIGTLRENLAMAAPNAPDERLVEALRTVDAGWFDELPDGLDTVLGAGGLELDPARAQQLSLARVEVADPHTLVLDEATSSLDPATARHAERAIAAVRESRTVIAIAHRLQTARDADRIAVVDAGRIVELGSHDDLVARDGTYATLWRSWHGT</sequence>
<keyword evidence="2" id="KW-0813">Transport</keyword>
<evidence type="ECO:0000256" key="1">
    <source>
        <dbReference type="ARBA" id="ARBA00004651"/>
    </source>
</evidence>
<dbReference type="FunFam" id="3.40.50.300:FF:001001">
    <property type="entry name" value="Multidrug ABC transporter ATP-binding protein"/>
    <property type="match status" value="1"/>
</dbReference>
<accession>A0A0F0GY50</accession>
<dbReference type="PANTHER" id="PTHR24221">
    <property type="entry name" value="ATP-BINDING CASSETTE SUB-FAMILY B"/>
    <property type="match status" value="1"/>
</dbReference>
<dbReference type="InterPro" id="IPR039421">
    <property type="entry name" value="Type_1_exporter"/>
</dbReference>
<dbReference type="CDD" id="cd07346">
    <property type="entry name" value="ABC_6TM_exporters"/>
    <property type="match status" value="1"/>
</dbReference>
<dbReference type="PATRIC" id="fig|68170.10.peg.5092"/>
<feature type="transmembrane region" description="Helical" evidence="10">
    <location>
        <begin position="171"/>
        <end position="188"/>
    </location>
</feature>
<dbReference type="InterPro" id="IPR027417">
    <property type="entry name" value="P-loop_NTPase"/>
</dbReference>
<feature type="domain" description="ABC transmembrane type-1" evidence="12">
    <location>
        <begin position="29"/>
        <end position="312"/>
    </location>
</feature>
<evidence type="ECO:0000259" key="12">
    <source>
        <dbReference type="PROSITE" id="PS50929"/>
    </source>
</evidence>
<evidence type="ECO:0000313" key="13">
    <source>
        <dbReference type="EMBL" id="KJK47486.1"/>
    </source>
</evidence>